<accession>A0A7R8W5V7</accession>
<organism evidence="6">
    <name type="scientific">Cyprideis torosa</name>
    <dbReference type="NCBI Taxonomy" id="163714"/>
    <lineage>
        <taxon>Eukaryota</taxon>
        <taxon>Metazoa</taxon>
        <taxon>Ecdysozoa</taxon>
        <taxon>Arthropoda</taxon>
        <taxon>Crustacea</taxon>
        <taxon>Oligostraca</taxon>
        <taxon>Ostracoda</taxon>
        <taxon>Podocopa</taxon>
        <taxon>Podocopida</taxon>
        <taxon>Cytherocopina</taxon>
        <taxon>Cytheroidea</taxon>
        <taxon>Cytherideidae</taxon>
        <taxon>Cyprideis</taxon>
    </lineage>
</organism>
<keyword evidence="5" id="KW-0539">Nucleus</keyword>
<keyword evidence="4" id="KW-0862">Zinc</keyword>
<dbReference type="Pfam" id="PF00622">
    <property type="entry name" value="SPRY"/>
    <property type="match status" value="1"/>
</dbReference>
<dbReference type="InterPro" id="IPR001965">
    <property type="entry name" value="Znf_PHD"/>
</dbReference>
<dbReference type="GO" id="GO:0008270">
    <property type="term" value="F:zinc ion binding"/>
    <property type="evidence" value="ECO:0007669"/>
    <property type="project" value="UniProtKB-KW"/>
</dbReference>
<dbReference type="Gene3D" id="3.90.980.20">
    <property type="match status" value="1"/>
</dbReference>
<dbReference type="PANTHER" id="PTHR10598">
    <property type="entry name" value="SET1/ASH2 HISTONE METHYLTRANSFERASE COMPLEX SUBUNIT ASH2"/>
    <property type="match status" value="1"/>
</dbReference>
<evidence type="ECO:0000256" key="3">
    <source>
        <dbReference type="ARBA" id="ARBA00022771"/>
    </source>
</evidence>
<protein>
    <submittedName>
        <fullName evidence="6">Uncharacterized protein</fullName>
    </submittedName>
</protein>
<dbReference type="PANTHER" id="PTHR10598:SF0">
    <property type="entry name" value="SET1_ASH2 HISTONE METHYLTRANSFERASE COMPLEX SUBUNIT ASH2"/>
    <property type="match status" value="1"/>
</dbReference>
<dbReference type="InterPro" id="IPR019786">
    <property type="entry name" value="Zinc_finger_PHD-type_CS"/>
</dbReference>
<dbReference type="GO" id="GO:0048188">
    <property type="term" value="C:Set1C/COMPASS complex"/>
    <property type="evidence" value="ECO:0007669"/>
    <property type="project" value="InterPro"/>
</dbReference>
<dbReference type="InterPro" id="IPR013320">
    <property type="entry name" value="ConA-like_dom_sf"/>
</dbReference>
<keyword evidence="2" id="KW-0479">Metal-binding</keyword>
<dbReference type="PROSITE" id="PS01359">
    <property type="entry name" value="ZF_PHD_1"/>
    <property type="match status" value="1"/>
</dbReference>
<dbReference type="InterPro" id="IPR043136">
    <property type="entry name" value="B30.2/SPRY_sf"/>
</dbReference>
<dbReference type="CDD" id="cd12872">
    <property type="entry name" value="SPRY_Ash2"/>
    <property type="match status" value="1"/>
</dbReference>
<reference evidence="6" key="1">
    <citation type="submission" date="2020-11" db="EMBL/GenBank/DDBJ databases">
        <authorList>
            <person name="Tran Van P."/>
        </authorList>
    </citation>
    <scope>NUCLEOTIDE SEQUENCE</scope>
</reference>
<dbReference type="InterPro" id="IPR003877">
    <property type="entry name" value="SPRY_dom"/>
</dbReference>
<dbReference type="SMART" id="SM00449">
    <property type="entry name" value="SPRY"/>
    <property type="match status" value="1"/>
</dbReference>
<dbReference type="Pfam" id="PF21198">
    <property type="entry name" value="ASH2L-like_WH"/>
    <property type="match status" value="1"/>
</dbReference>
<dbReference type="Pfam" id="PF21257">
    <property type="entry name" value="PHD_ash2p_like"/>
    <property type="match status" value="1"/>
</dbReference>
<dbReference type="SUPFAM" id="SSF49899">
    <property type="entry name" value="Concanavalin A-like lectins/glucanases"/>
    <property type="match status" value="1"/>
</dbReference>
<dbReference type="GO" id="GO:0000976">
    <property type="term" value="F:transcription cis-regulatory region binding"/>
    <property type="evidence" value="ECO:0007669"/>
    <property type="project" value="TreeGrafter"/>
</dbReference>
<dbReference type="InterPro" id="IPR037353">
    <property type="entry name" value="ASH2"/>
</dbReference>
<dbReference type="AlphaFoldDB" id="A0A7R8W5V7"/>
<proteinExistence type="predicted"/>
<comment type="subcellular location">
    <subcellularLocation>
        <location evidence="1">Nucleus</location>
    </subcellularLocation>
</comment>
<evidence type="ECO:0000256" key="5">
    <source>
        <dbReference type="ARBA" id="ARBA00023242"/>
    </source>
</evidence>
<sequence length="511" mass="58723">MSNKASEQQRQVCYCNKDRNLNIIELWCLGCRRWFHESCISYQLGKLVPFMLNYAFYCKNCSPSGLETFRKIQAQFQQMCITALANLQQYEAKEGRDKTLFSVDKDILPFIEMHWEGLTTMSRRVTNTWHQTISRTLQKDLGILFRQEVPKDEQETEVLYGLKNTDVTQIHPATSEPAPAKARGGKRRTLPGGDVVSKKARGENAALKLMTHGYPVDHPFNKDGFRYVLAEPDPNAPHRQEFDEMNDWQGRRIPSWLYRAMAPSQVMLALHDRATQLKVTEGRTAVTGDKGYASIRATHFVSRGTWYYEATITEMAENAATRIGFAQALANLQAPIGFDKFGYSWRSRKGTKFHDSRGLHYSDEGYGKGDTLGFLIHLPVEATPTRHQKLPPSIKDRPLVRFKNHLYFEEREDAAEEVKKLTPLPNSYIKFFRNGEDMRVAFEGIYDGQYYPALGLYRAVTVSLNFGPDFKFPPPLRDARPFSDRAQEYVKELSKADTAYLTENYNTLRLE</sequence>
<dbReference type="OrthoDB" id="10266026at2759"/>
<dbReference type="SUPFAM" id="SSF57903">
    <property type="entry name" value="FYVE/PHD zinc finger"/>
    <property type="match status" value="1"/>
</dbReference>
<gene>
    <name evidence="6" type="ORF">CTOB1V02_LOCUS2266</name>
</gene>
<evidence type="ECO:0000256" key="1">
    <source>
        <dbReference type="ARBA" id="ARBA00004123"/>
    </source>
</evidence>
<name>A0A7R8W5V7_9CRUS</name>
<dbReference type="InterPro" id="IPR049455">
    <property type="entry name" value="ASH2-like_PHD"/>
</dbReference>
<dbReference type="InterPro" id="IPR011011">
    <property type="entry name" value="Znf_FYVE_PHD"/>
</dbReference>
<dbReference type="CDD" id="cd15583">
    <property type="entry name" value="PHD_ash2p_like"/>
    <property type="match status" value="1"/>
</dbReference>
<dbReference type="FunFam" id="3.90.980.20:FF:000005">
    <property type="entry name" value="Set1/Ash2 histone methyltransferase complex subunit ASH2"/>
    <property type="match status" value="1"/>
</dbReference>
<dbReference type="PROSITE" id="PS50188">
    <property type="entry name" value="B302_SPRY"/>
    <property type="match status" value="1"/>
</dbReference>
<dbReference type="InterPro" id="IPR053835">
    <property type="entry name" value="ASH2L-like_WH"/>
</dbReference>
<dbReference type="InterPro" id="IPR001870">
    <property type="entry name" value="B30.2/SPRY"/>
</dbReference>
<dbReference type="EMBL" id="OB660343">
    <property type="protein sequence ID" value="CAD7224299.1"/>
    <property type="molecule type" value="Genomic_DNA"/>
</dbReference>
<evidence type="ECO:0000256" key="4">
    <source>
        <dbReference type="ARBA" id="ARBA00022833"/>
    </source>
</evidence>
<dbReference type="Gene3D" id="2.60.120.920">
    <property type="match status" value="1"/>
</dbReference>
<evidence type="ECO:0000256" key="2">
    <source>
        <dbReference type="ARBA" id="ARBA00022723"/>
    </source>
</evidence>
<keyword evidence="3" id="KW-0863">Zinc-finger</keyword>
<dbReference type="SMART" id="SM00249">
    <property type="entry name" value="PHD"/>
    <property type="match status" value="1"/>
</dbReference>
<evidence type="ECO:0000313" key="6">
    <source>
        <dbReference type="EMBL" id="CAD7224299.1"/>
    </source>
</evidence>